<keyword evidence="5" id="KW-1185">Reference proteome</keyword>
<proteinExistence type="predicted"/>
<keyword evidence="1" id="KW-0812">Transmembrane</keyword>
<comment type="caution">
    <text evidence="4">The sequence shown here is derived from an EMBL/GenBank/DDBJ whole genome shotgun (WGS) entry which is preliminary data.</text>
</comment>
<feature type="transmembrane region" description="Helical" evidence="1">
    <location>
        <begin position="221"/>
        <end position="241"/>
    </location>
</feature>
<keyword evidence="4" id="KW-0012">Acyltransferase</keyword>
<reference evidence="4" key="2">
    <citation type="submission" date="2020-09" db="EMBL/GenBank/DDBJ databases">
        <authorList>
            <person name="Sun Q."/>
            <person name="Zhou Y."/>
        </authorList>
    </citation>
    <scope>NUCLEOTIDE SEQUENCE</scope>
    <source>
        <strain evidence="4">CGMCC 1.15794</strain>
    </source>
</reference>
<feature type="transmembrane region" description="Helical" evidence="1">
    <location>
        <begin position="314"/>
        <end position="332"/>
    </location>
</feature>
<dbReference type="InterPro" id="IPR002656">
    <property type="entry name" value="Acyl_transf_3_dom"/>
</dbReference>
<evidence type="ECO:0000313" key="4">
    <source>
        <dbReference type="EMBL" id="GGH37575.1"/>
    </source>
</evidence>
<name>A0A917IDI1_9MICO</name>
<gene>
    <name evidence="4" type="ORF">GCM10010921_07540</name>
</gene>
<feature type="transmembrane region" description="Helical" evidence="1">
    <location>
        <begin position="247"/>
        <end position="264"/>
    </location>
</feature>
<accession>A0A917IDI1</accession>
<feature type="transmembrane region" description="Helical" evidence="1">
    <location>
        <begin position="139"/>
        <end position="157"/>
    </location>
</feature>
<dbReference type="Pfam" id="PF01757">
    <property type="entry name" value="Acyl_transf_3"/>
    <property type="match status" value="1"/>
</dbReference>
<evidence type="ECO:0000256" key="1">
    <source>
        <dbReference type="SAM" id="Phobius"/>
    </source>
</evidence>
<organism evidence="4 5">
    <name type="scientific">Microbacterium album</name>
    <dbReference type="NCBI Taxonomy" id="2053191"/>
    <lineage>
        <taxon>Bacteria</taxon>
        <taxon>Bacillati</taxon>
        <taxon>Actinomycetota</taxon>
        <taxon>Actinomycetes</taxon>
        <taxon>Micrococcales</taxon>
        <taxon>Microbacteriaceae</taxon>
        <taxon>Microbacterium</taxon>
    </lineage>
</organism>
<dbReference type="Proteomes" id="UP000657592">
    <property type="component" value="Unassembled WGS sequence"/>
</dbReference>
<feature type="domain" description="SGNH" evidence="3">
    <location>
        <begin position="440"/>
        <end position="660"/>
    </location>
</feature>
<dbReference type="GO" id="GO:0009103">
    <property type="term" value="P:lipopolysaccharide biosynthetic process"/>
    <property type="evidence" value="ECO:0007669"/>
    <property type="project" value="TreeGrafter"/>
</dbReference>
<keyword evidence="4" id="KW-0808">Transferase</keyword>
<feature type="transmembrane region" description="Helical" evidence="1">
    <location>
        <begin position="191"/>
        <end position="214"/>
    </location>
</feature>
<evidence type="ECO:0000259" key="3">
    <source>
        <dbReference type="Pfam" id="PF19040"/>
    </source>
</evidence>
<keyword evidence="1" id="KW-1133">Transmembrane helix</keyword>
<dbReference type="EMBL" id="BMJY01000002">
    <property type="protein sequence ID" value="GGH37575.1"/>
    <property type="molecule type" value="Genomic_DNA"/>
</dbReference>
<dbReference type="GO" id="GO:0016020">
    <property type="term" value="C:membrane"/>
    <property type="evidence" value="ECO:0007669"/>
    <property type="project" value="TreeGrafter"/>
</dbReference>
<reference evidence="4" key="1">
    <citation type="journal article" date="2014" name="Int. J. Syst. Evol. Microbiol.">
        <title>Complete genome sequence of Corynebacterium casei LMG S-19264T (=DSM 44701T), isolated from a smear-ripened cheese.</title>
        <authorList>
            <consortium name="US DOE Joint Genome Institute (JGI-PGF)"/>
            <person name="Walter F."/>
            <person name="Albersmeier A."/>
            <person name="Kalinowski J."/>
            <person name="Ruckert C."/>
        </authorList>
    </citation>
    <scope>NUCLEOTIDE SEQUENCE</scope>
    <source>
        <strain evidence="4">CGMCC 1.15794</strain>
    </source>
</reference>
<feature type="domain" description="Acyltransferase 3" evidence="2">
    <location>
        <begin position="5"/>
        <end position="333"/>
    </location>
</feature>
<evidence type="ECO:0000313" key="5">
    <source>
        <dbReference type="Proteomes" id="UP000657592"/>
    </source>
</evidence>
<feature type="transmembrane region" description="Helical" evidence="1">
    <location>
        <begin position="20"/>
        <end position="48"/>
    </location>
</feature>
<dbReference type="InterPro" id="IPR050879">
    <property type="entry name" value="Acyltransferase_3"/>
</dbReference>
<feature type="transmembrane region" description="Helical" evidence="1">
    <location>
        <begin position="284"/>
        <end position="308"/>
    </location>
</feature>
<feature type="transmembrane region" description="Helical" evidence="1">
    <location>
        <begin position="164"/>
        <end position="185"/>
    </location>
</feature>
<dbReference type="GO" id="GO:0016747">
    <property type="term" value="F:acyltransferase activity, transferring groups other than amino-acyl groups"/>
    <property type="evidence" value="ECO:0007669"/>
    <property type="project" value="InterPro"/>
</dbReference>
<evidence type="ECO:0000259" key="2">
    <source>
        <dbReference type="Pfam" id="PF01757"/>
    </source>
</evidence>
<dbReference type="PANTHER" id="PTHR23028">
    <property type="entry name" value="ACETYLTRANSFERASE"/>
    <property type="match status" value="1"/>
</dbReference>
<dbReference type="Pfam" id="PF19040">
    <property type="entry name" value="SGNH"/>
    <property type="match status" value="1"/>
</dbReference>
<dbReference type="AlphaFoldDB" id="A0A917IDI1"/>
<protein>
    <submittedName>
        <fullName evidence="4">Acyltransferase</fullName>
    </submittedName>
</protein>
<feature type="transmembrane region" description="Helical" evidence="1">
    <location>
        <begin position="69"/>
        <end position="88"/>
    </location>
</feature>
<keyword evidence="1" id="KW-0472">Membrane</keyword>
<sequence length="670" mass="73830">MFRPEIEGLRAVAASLVAVWHIWVGGVSGGVDVFFVVSGLLITTTLIGQIDRYGRVRPFAFLGRLLRRLLPSALVVLSASLVGTWLLVPEALRERSFAEIFASALYFENWQLAFAAVDYLDSEDPHTPVQHFWAMSVQGQFYVIWLAVFAAAILLARKSSRSRAWAAGLTAVLLVGSLAYSVWFTAVNQPFAYFSTFTRAWEFALGALAAFVIGHRALRGTWSWILGWVGLTAIVLCGVVLPVGSSFPGAAALWPTVAALLVLFSGGDRERPGHAAWLLSRRPVVWLGGLAYGIYLWHWPLLIFYRHLNGRDEVGIIPGVGIIVTSVLLAWATTALIERPLRRLGERTTRTRLIAAAALVAVAVTVAGTSVWSRHQSYADAEARHEAILADLEQREGAHECFGARAILAGLDACADDADPERLLPIRSRLLDDVGRAYWCYTSADATRIDHCSVGSDRPDALRIALVGNSHAAMFYDALYDHLGELNWRLDTFVGNGCVWGEAVSSELCEGRVDEMNAHLLEGEPYDVLITTTGRGDREFSQERVDEYLESWEEIEARGTQVVVVTDNPRLPDEAADCVMAASARDLVAGECDFSSEDGYRSPDMMLEAAEQSRGDHDIVDLRDLYCADDRCPVVVGNVIVYRDQHHLTATYIRTVAPVLVERLTEVLDR</sequence>
<feature type="transmembrane region" description="Helical" evidence="1">
    <location>
        <begin position="353"/>
        <end position="372"/>
    </location>
</feature>
<dbReference type="InterPro" id="IPR043968">
    <property type="entry name" value="SGNH"/>
</dbReference>
<dbReference type="PANTHER" id="PTHR23028:SF53">
    <property type="entry name" value="ACYL_TRANSF_3 DOMAIN-CONTAINING PROTEIN"/>
    <property type="match status" value="1"/>
</dbReference>